<dbReference type="RefSeq" id="WP_140886519.1">
    <property type="nucleotide sequence ID" value="NZ_RCZP01000042.1"/>
</dbReference>
<organism evidence="2 3">
    <name type="scientific">Muricoccus nepalensis</name>
    <dbReference type="NCBI Taxonomy" id="1854500"/>
    <lineage>
        <taxon>Bacteria</taxon>
        <taxon>Pseudomonadati</taxon>
        <taxon>Pseudomonadota</taxon>
        <taxon>Alphaproteobacteria</taxon>
        <taxon>Acetobacterales</taxon>
        <taxon>Roseomonadaceae</taxon>
        <taxon>Muricoccus</taxon>
    </lineage>
</organism>
<evidence type="ECO:0000313" key="3">
    <source>
        <dbReference type="Proteomes" id="UP000317078"/>
    </source>
</evidence>
<sequence length="78" mass="8936">MPSFFFDTSDGERFIRDEIGLDVESLQAARDEAMAALHAMSQDRPVDGDLREVFALVRDPSGRLLCKARMRVWCEWSD</sequence>
<gene>
    <name evidence="2" type="ORF">EAH89_25390</name>
</gene>
<proteinExistence type="predicted"/>
<evidence type="ECO:0000313" key="2">
    <source>
        <dbReference type="EMBL" id="TPG46060.1"/>
    </source>
</evidence>
<protein>
    <recommendedName>
        <fullName evidence="1">DUF6894 domain-containing protein</fullName>
    </recommendedName>
</protein>
<dbReference type="EMBL" id="RCZP01000042">
    <property type="protein sequence ID" value="TPG46060.1"/>
    <property type="molecule type" value="Genomic_DNA"/>
</dbReference>
<feature type="domain" description="DUF6894" evidence="1">
    <location>
        <begin position="4"/>
        <end position="70"/>
    </location>
</feature>
<dbReference type="AlphaFoldDB" id="A0A502F9L0"/>
<comment type="caution">
    <text evidence="2">The sequence shown here is derived from an EMBL/GenBank/DDBJ whole genome shotgun (WGS) entry which is preliminary data.</text>
</comment>
<dbReference type="Pfam" id="PF21834">
    <property type="entry name" value="DUF6894"/>
    <property type="match status" value="1"/>
</dbReference>
<name>A0A502F9L0_9PROT</name>
<keyword evidence="3" id="KW-1185">Reference proteome</keyword>
<evidence type="ECO:0000259" key="1">
    <source>
        <dbReference type="Pfam" id="PF21834"/>
    </source>
</evidence>
<reference evidence="2 3" key="1">
    <citation type="journal article" date="2019" name="Environ. Microbiol.">
        <title>Species interactions and distinct microbial communities in high Arctic permafrost affected cryosols are associated with the CH4 and CO2 gas fluxes.</title>
        <authorList>
            <person name="Altshuler I."/>
            <person name="Hamel J."/>
            <person name="Turney S."/>
            <person name="Magnuson E."/>
            <person name="Levesque R."/>
            <person name="Greer C."/>
            <person name="Whyte L.G."/>
        </authorList>
    </citation>
    <scope>NUCLEOTIDE SEQUENCE [LARGE SCALE GENOMIC DNA]</scope>
    <source>
        <strain evidence="2 3">S9.3B</strain>
    </source>
</reference>
<accession>A0A502F9L0</accession>
<dbReference type="InterPro" id="IPR054189">
    <property type="entry name" value="DUF6894"/>
</dbReference>
<dbReference type="Proteomes" id="UP000317078">
    <property type="component" value="Unassembled WGS sequence"/>
</dbReference>
<dbReference type="OrthoDB" id="8094360at2"/>